<dbReference type="InterPro" id="IPR055361">
    <property type="entry name" value="tRNA_methyltr_TrmB_bact"/>
</dbReference>
<evidence type="ECO:0000256" key="5">
    <source>
        <dbReference type="ARBA" id="ARBA00022691"/>
    </source>
</evidence>
<dbReference type="PANTHER" id="PTHR23417:SF14">
    <property type="entry name" value="PENTACOTRIPEPTIDE-REPEAT REGION OF PRORP DOMAIN-CONTAINING PROTEIN"/>
    <property type="match status" value="1"/>
</dbReference>
<dbReference type="NCBIfam" id="TIGR00091">
    <property type="entry name" value="tRNA (guanosine(46)-N7)-methyltransferase TrmB"/>
    <property type="match status" value="1"/>
</dbReference>
<evidence type="ECO:0000256" key="1">
    <source>
        <dbReference type="ARBA" id="ARBA00000142"/>
    </source>
</evidence>
<dbReference type="Pfam" id="PF02390">
    <property type="entry name" value="Methyltransf_4"/>
    <property type="match status" value="1"/>
</dbReference>
<dbReference type="HAMAP" id="MF_01057">
    <property type="entry name" value="tRNA_methyltr_TrmB"/>
    <property type="match status" value="1"/>
</dbReference>
<proteinExistence type="inferred from homology"/>
<keyword evidence="6 7" id="KW-0819">tRNA processing</keyword>
<dbReference type="GeneID" id="97381622"/>
<comment type="function">
    <text evidence="2 7">Catalyzes the formation of N(7)-methylguanine at position 46 (m7G46) in tRNA.</text>
</comment>
<dbReference type="GO" id="GO:0043527">
    <property type="term" value="C:tRNA methyltransferase complex"/>
    <property type="evidence" value="ECO:0007669"/>
    <property type="project" value="TreeGrafter"/>
</dbReference>
<dbReference type="UniPathway" id="UPA00989"/>
<dbReference type="PANTHER" id="PTHR23417">
    <property type="entry name" value="3-DEOXY-D-MANNO-OCTULOSONIC-ACID TRANSFERASE/TRNA GUANINE-N 7 - -METHYLTRANSFERASE"/>
    <property type="match status" value="1"/>
</dbReference>
<comment type="similarity">
    <text evidence="7">Belongs to the class I-like SAM-binding methyltransferase superfamily. TrmB family.</text>
</comment>
<evidence type="ECO:0000313" key="8">
    <source>
        <dbReference type="EMBL" id="TCL60771.1"/>
    </source>
</evidence>
<comment type="catalytic activity">
    <reaction evidence="1 7">
        <text>guanosine(46) in tRNA + S-adenosyl-L-methionine = N(7)-methylguanosine(46) in tRNA + S-adenosyl-L-homocysteine</text>
        <dbReference type="Rhea" id="RHEA:42708"/>
        <dbReference type="Rhea" id="RHEA-COMP:10188"/>
        <dbReference type="Rhea" id="RHEA-COMP:10189"/>
        <dbReference type="ChEBI" id="CHEBI:57856"/>
        <dbReference type="ChEBI" id="CHEBI:59789"/>
        <dbReference type="ChEBI" id="CHEBI:74269"/>
        <dbReference type="ChEBI" id="CHEBI:74480"/>
        <dbReference type="EC" id="2.1.1.33"/>
    </reaction>
</comment>
<feature type="binding site" evidence="7">
    <location>
        <position position="44"/>
    </location>
    <ligand>
        <name>S-adenosyl-L-methionine</name>
        <dbReference type="ChEBI" id="CHEBI:59789"/>
    </ligand>
</feature>
<feature type="binding site" evidence="7">
    <location>
        <position position="130"/>
    </location>
    <ligand>
        <name>substrate</name>
    </ligand>
</feature>
<feature type="binding site" evidence="7">
    <location>
        <position position="125"/>
    </location>
    <ligand>
        <name>S-adenosyl-L-methionine</name>
        <dbReference type="ChEBI" id="CHEBI:59789"/>
    </ligand>
</feature>
<evidence type="ECO:0000256" key="4">
    <source>
        <dbReference type="ARBA" id="ARBA00022679"/>
    </source>
</evidence>
<keyword evidence="4 7" id="KW-0808">Transferase</keyword>
<evidence type="ECO:0000256" key="2">
    <source>
        <dbReference type="ARBA" id="ARBA00003015"/>
    </source>
</evidence>
<dbReference type="PROSITE" id="PS51625">
    <property type="entry name" value="SAM_MT_TRMB"/>
    <property type="match status" value="1"/>
</dbReference>
<accession>A0A4R1R5H6</accession>
<evidence type="ECO:0000256" key="3">
    <source>
        <dbReference type="ARBA" id="ARBA00022603"/>
    </source>
</evidence>
<dbReference type="RefSeq" id="WP_058962795.1">
    <property type="nucleotide sequence ID" value="NZ_CABKVM010000011.1"/>
</dbReference>
<comment type="caution">
    <text evidence="7">Lacks conserved residue(s) required for the propagation of feature annotation.</text>
</comment>
<dbReference type="AlphaFoldDB" id="A0A4R1R5H6"/>
<dbReference type="GO" id="GO:0008176">
    <property type="term" value="F:tRNA (guanine(46)-N7)-methyltransferase activity"/>
    <property type="evidence" value="ECO:0007669"/>
    <property type="project" value="UniProtKB-UniRule"/>
</dbReference>
<evidence type="ECO:0000256" key="6">
    <source>
        <dbReference type="ARBA" id="ARBA00022694"/>
    </source>
</evidence>
<dbReference type="EMBL" id="SLUM01000003">
    <property type="protein sequence ID" value="TCL60771.1"/>
    <property type="molecule type" value="Genomic_DNA"/>
</dbReference>
<comment type="caution">
    <text evidence="8">The sequence shown here is derived from an EMBL/GenBank/DDBJ whole genome shotgun (WGS) entry which is preliminary data.</text>
</comment>
<dbReference type="EC" id="2.1.1.33" evidence="7"/>
<feature type="binding site" evidence="7">
    <location>
        <position position="102"/>
    </location>
    <ligand>
        <name>S-adenosyl-L-methionine</name>
        <dbReference type="ChEBI" id="CHEBI:59789"/>
    </ligand>
</feature>
<dbReference type="InterPro" id="IPR029063">
    <property type="entry name" value="SAM-dependent_MTases_sf"/>
</dbReference>
<dbReference type="SUPFAM" id="SSF53335">
    <property type="entry name" value="S-adenosyl-L-methionine-dependent methyltransferases"/>
    <property type="match status" value="1"/>
</dbReference>
<keyword evidence="3 7" id="KW-0489">Methyltransferase</keyword>
<dbReference type="CDD" id="cd02440">
    <property type="entry name" value="AdoMet_MTases"/>
    <property type="match status" value="1"/>
</dbReference>
<dbReference type="Proteomes" id="UP000295184">
    <property type="component" value="Unassembled WGS sequence"/>
</dbReference>
<dbReference type="NCBIfam" id="NF001080">
    <property type="entry name" value="PRK00121.2-2"/>
    <property type="match status" value="1"/>
</dbReference>
<evidence type="ECO:0000313" key="9">
    <source>
        <dbReference type="Proteomes" id="UP000295184"/>
    </source>
</evidence>
<reference evidence="8 9" key="1">
    <citation type="submission" date="2019-03" db="EMBL/GenBank/DDBJ databases">
        <title>Genomic Encyclopedia of Type Strains, Phase IV (KMG-IV): sequencing the most valuable type-strain genomes for metagenomic binning, comparative biology and taxonomic classification.</title>
        <authorList>
            <person name="Goeker M."/>
        </authorList>
    </citation>
    <scope>NUCLEOTIDE SEQUENCE [LARGE SCALE GENOMIC DNA]</scope>
    <source>
        <strain evidence="8 9">DSM 100451</strain>
    </source>
</reference>
<feature type="binding site" evidence="7">
    <location>
        <position position="162"/>
    </location>
    <ligand>
        <name>substrate</name>
    </ligand>
</feature>
<dbReference type="Gene3D" id="3.40.50.150">
    <property type="entry name" value="Vaccinia Virus protein VP39"/>
    <property type="match status" value="1"/>
</dbReference>
<dbReference type="InterPro" id="IPR003358">
    <property type="entry name" value="tRNA_(Gua-N-7)_MeTrfase_Trmb"/>
</dbReference>
<dbReference type="OrthoDB" id="9802090at2"/>
<evidence type="ECO:0000256" key="7">
    <source>
        <dbReference type="HAMAP-Rule" id="MF_01057"/>
    </source>
</evidence>
<protein>
    <recommendedName>
        <fullName evidence="7">tRNA (guanine-N(7)-)-methyltransferase</fullName>
        <ecNumber evidence="7">2.1.1.33</ecNumber>
    </recommendedName>
    <alternativeName>
        <fullName evidence="7">tRNA (guanine(46)-N(7))-methyltransferase</fullName>
    </alternativeName>
    <alternativeName>
        <fullName evidence="7">tRNA(m7G46)-methyltransferase</fullName>
    </alternativeName>
</protein>
<gene>
    <name evidence="7" type="primary">trmB</name>
    <name evidence="8" type="ORF">EDD77_10394</name>
</gene>
<name>A0A4R1R5H6_9FIRM</name>
<dbReference type="STRING" id="1650663.GCA_001486665_00266"/>
<sequence length="252" mass="29061">MRMRFKPYARPELLACDYHAHAPLENKGRWHSVFARPQQPVHLELGCGKGGFLARLASAHPDINYLGIDITDKVLILAKRNIERIYAEKGMTPDNVMIMSLDIERILNAFDERDTVQRIYINFCNPWNKKLAHKKHRLTHTRQLALYRTILAENGEIYFKTDDDDLFRDSLAYFPEAGYEIVWKTFDLHADEPDWNIRTEHEAMFTEQGIPTKALIAVKKPMTADELAAAVAARNQRDKEESAAIRAEKGIQ</sequence>
<feature type="binding site" evidence="7">
    <location>
        <position position="69"/>
    </location>
    <ligand>
        <name>S-adenosyl-L-methionine</name>
        <dbReference type="ChEBI" id="CHEBI:59789"/>
    </ligand>
</feature>
<organism evidence="8 9">
    <name type="scientific">Allofournierella massiliensis</name>
    <dbReference type="NCBI Taxonomy" id="1650663"/>
    <lineage>
        <taxon>Bacteria</taxon>
        <taxon>Bacillati</taxon>
        <taxon>Bacillota</taxon>
        <taxon>Clostridia</taxon>
        <taxon>Eubacteriales</taxon>
        <taxon>Oscillospiraceae</taxon>
        <taxon>Allofournierella</taxon>
    </lineage>
</organism>
<keyword evidence="5 7" id="KW-0949">S-adenosyl-L-methionine</keyword>
<comment type="pathway">
    <text evidence="7">tRNA modification; N(7)-methylguanine-tRNA biosynthesis.</text>
</comment>